<comment type="caution">
    <text evidence="5">The sequence shown here is derived from an EMBL/GenBank/DDBJ whole genome shotgun (WGS) entry which is preliminary data.</text>
</comment>
<dbReference type="Proteomes" id="UP000050424">
    <property type="component" value="Unassembled WGS sequence"/>
</dbReference>
<keyword evidence="6" id="KW-1185">Reference proteome</keyword>
<dbReference type="STRING" id="78410.A0A0P7AF82"/>
<dbReference type="Pfam" id="PF17100">
    <property type="entry name" value="NACHT_N"/>
    <property type="match status" value="1"/>
</dbReference>
<dbReference type="PANTHER" id="PTHR10039:SF17">
    <property type="entry name" value="FUNGAL STAND N-TERMINAL GOODBYE DOMAIN-CONTAINING PROTEIN-RELATED"/>
    <property type="match status" value="1"/>
</dbReference>
<dbReference type="PROSITE" id="PS50297">
    <property type="entry name" value="ANK_REP_REGION"/>
    <property type="match status" value="1"/>
</dbReference>
<name>A0A0P7AF82_9HYPO</name>
<dbReference type="Pfam" id="PF12796">
    <property type="entry name" value="Ank_2"/>
    <property type="match status" value="2"/>
</dbReference>
<dbReference type="InterPro" id="IPR031359">
    <property type="entry name" value="NACHT_N"/>
</dbReference>
<dbReference type="InterPro" id="IPR056884">
    <property type="entry name" value="NPHP3-like_N"/>
</dbReference>
<dbReference type="SUPFAM" id="SSF48403">
    <property type="entry name" value="Ankyrin repeat"/>
    <property type="match status" value="1"/>
</dbReference>
<protein>
    <recommendedName>
        <fullName evidence="4">NACHT domain-containing protein</fullName>
    </recommendedName>
</protein>
<keyword evidence="2" id="KW-0040">ANK repeat</keyword>
<dbReference type="PROSITE" id="PS50088">
    <property type="entry name" value="ANK_REPEAT"/>
    <property type="match status" value="1"/>
</dbReference>
<evidence type="ECO:0000313" key="6">
    <source>
        <dbReference type="Proteomes" id="UP000050424"/>
    </source>
</evidence>
<dbReference type="OrthoDB" id="163438at2759"/>
<accession>A0A0P7AF82</accession>
<evidence type="ECO:0000259" key="4">
    <source>
        <dbReference type="PROSITE" id="PS50837"/>
    </source>
</evidence>
<feature type="compositionally biased region" description="Polar residues" evidence="3">
    <location>
        <begin position="62"/>
        <end position="79"/>
    </location>
</feature>
<evidence type="ECO:0000256" key="1">
    <source>
        <dbReference type="ARBA" id="ARBA00022737"/>
    </source>
</evidence>
<sequence>MNKSKSQPLRRLFRSFLSGKPGSTAVDVVQAEDQQSIDDGSSPLLGLQSAEQSPTPTPEWINVSSDSLQRDGSSATAPNTAEEPDPSIRLWNKAYNSIKANNAELVIVFEEILTERMEGRSLIGSEDVNGAEDASSQPLPNAFNYYGRSRLELMNQAVQKSLERAQKNERIESGLLDISNVIKDLEKVGSAVLSPYPPAAMAWSGICAILPVITRHVEAKEAMIEGLNHIISKMTWYMGLSSAIVDDPWKGSPRFVKLKASIEQRIVGIYESMLQYQMQSVAHCYSRHPKTQNMKTMLIRPTEWKSRVEAIKTSEKELESELAQYASRQSSDISRSIAQDTQSTLKHWQQQFSQAKLDERAALTGQFKTTAYEQHMKFNPPRAPGTCEWLLKNEKFDHWKQQNHGVLVISADPGCGKSVLSRHLVENVLPYGDSPTTVCYFFFKDCPEQRSLSNAICALLHRIFYQTSNLVDPCKEQIRAGGQTLNSDSTTLWRIFETAVSHTKARQTICVLDGLDECDAAERRTFIRLLSALIRPGWLSPPSVKFLITTRGYPEILEEFERFPACTVISTESKQEKVAMRQEINRFVQYRLRELSTKKSLSQDSQDLIRMTLQGEPSEPRTYLWVSLVFDVLDQNFEDTIHRWQKLLRHTPKTVFEAYEKLLQRTSKGDKEKVKLLFHLVIAAERPLAVPEMKVALYVRDAEGASSEDDLYLPSDEKFLKWMLGACGLLLTVFDDRIFFIHRTAKEFLLWDDNIGVETDEEKTKALSEWEGSVTMPQAHRSMAESCIAYLSLGVVKDERFYKVTEAFNSGLGEAQNQLTAGELWPSQFLDVAYAPLHQFIENLGLGLSSYAVYALQYWLSHFDAAQEYADDGSLIRDINQEFDDRYFSLFDEELPIKSPWLVMAAQVLEEDCGYQLTQFNKTTRDVLCHDSVSLVSLAALFDHHRLIRRLLEGDASSEHDKTPEVPEVASHDNLVISPPDTKYQPVFFAAAAGHARCLEYVLTKSVLIDLEDARKRTPLHQVARLGRYDCLKSLANQFDVNDKDDVGWTAIDYLARRIREVKDFDIGSEIVRDLVSKRGQSSGQVSLLALAAKLEPESSRELRRLERQYGSGFLDDPRTATEAVESGLFKKAYTESFIKFLVDHGEDVNFHEVHESAELSGYTPLHHASRGHFWNVMFLLQAGADANATDVMGHAPLHIACGWNSTVNIAIVVALLEAGASPNLSDAEGITPASLAILHPWEAGDVLVESMLPYRADFQSPDENGQTLTEKAQILGHENRDIIIAQWVDTKCLHDEDDQDKDEDTLSPHLSG</sequence>
<dbReference type="SMART" id="SM00248">
    <property type="entry name" value="ANK"/>
    <property type="match status" value="5"/>
</dbReference>
<dbReference type="Gene3D" id="1.25.40.20">
    <property type="entry name" value="Ankyrin repeat-containing domain"/>
    <property type="match status" value="2"/>
</dbReference>
<dbReference type="SUPFAM" id="SSF52540">
    <property type="entry name" value="P-loop containing nucleoside triphosphate hydrolases"/>
    <property type="match status" value="1"/>
</dbReference>
<feature type="domain" description="NACHT" evidence="4">
    <location>
        <begin position="405"/>
        <end position="551"/>
    </location>
</feature>
<proteinExistence type="predicted"/>
<dbReference type="PANTHER" id="PTHR10039">
    <property type="entry name" value="AMELOGENIN"/>
    <property type="match status" value="1"/>
</dbReference>
<feature type="repeat" description="ANK" evidence="2">
    <location>
        <begin position="1193"/>
        <end position="1228"/>
    </location>
</feature>
<dbReference type="Pfam" id="PF24883">
    <property type="entry name" value="NPHP3_N"/>
    <property type="match status" value="1"/>
</dbReference>
<organism evidence="5 6">
    <name type="scientific">Neonectria ditissima</name>
    <dbReference type="NCBI Taxonomy" id="78410"/>
    <lineage>
        <taxon>Eukaryota</taxon>
        <taxon>Fungi</taxon>
        <taxon>Dikarya</taxon>
        <taxon>Ascomycota</taxon>
        <taxon>Pezizomycotina</taxon>
        <taxon>Sordariomycetes</taxon>
        <taxon>Hypocreomycetidae</taxon>
        <taxon>Hypocreales</taxon>
        <taxon>Nectriaceae</taxon>
        <taxon>Neonectria</taxon>
    </lineage>
</organism>
<dbReference type="InterPro" id="IPR027417">
    <property type="entry name" value="P-loop_NTPase"/>
</dbReference>
<keyword evidence="1" id="KW-0677">Repeat</keyword>
<dbReference type="PROSITE" id="PS50837">
    <property type="entry name" value="NACHT"/>
    <property type="match status" value="1"/>
</dbReference>
<dbReference type="InterPro" id="IPR002110">
    <property type="entry name" value="Ankyrin_rpt"/>
</dbReference>
<dbReference type="InterPro" id="IPR007111">
    <property type="entry name" value="NACHT_NTPase"/>
</dbReference>
<dbReference type="InterPro" id="IPR055497">
    <property type="entry name" value="DUF7069"/>
</dbReference>
<dbReference type="Pfam" id="PF23239">
    <property type="entry name" value="DUF7069"/>
    <property type="match status" value="1"/>
</dbReference>
<dbReference type="EMBL" id="LKCW01000227">
    <property type="protein sequence ID" value="KPM35904.1"/>
    <property type="molecule type" value="Genomic_DNA"/>
</dbReference>
<evidence type="ECO:0000256" key="2">
    <source>
        <dbReference type="PROSITE-ProRule" id="PRU00023"/>
    </source>
</evidence>
<gene>
    <name evidence="5" type="ORF">AK830_g10685</name>
</gene>
<evidence type="ECO:0000313" key="5">
    <source>
        <dbReference type="EMBL" id="KPM35904.1"/>
    </source>
</evidence>
<dbReference type="InterPro" id="IPR036770">
    <property type="entry name" value="Ankyrin_rpt-contain_sf"/>
</dbReference>
<reference evidence="5 6" key="1">
    <citation type="submission" date="2015-09" db="EMBL/GenBank/DDBJ databases">
        <title>Draft genome of a European isolate of the apple canker pathogen Neonectria ditissima.</title>
        <authorList>
            <person name="Gomez-Cortecero A."/>
            <person name="Harrison R.J."/>
            <person name="Armitage A.D."/>
        </authorList>
    </citation>
    <scope>NUCLEOTIDE SEQUENCE [LARGE SCALE GENOMIC DNA]</scope>
    <source>
        <strain evidence="5 6">R09/05</strain>
    </source>
</reference>
<evidence type="ECO:0000256" key="3">
    <source>
        <dbReference type="SAM" id="MobiDB-lite"/>
    </source>
</evidence>
<feature type="region of interest" description="Disordered" evidence="3">
    <location>
        <begin position="31"/>
        <end position="86"/>
    </location>
</feature>
<dbReference type="Gene3D" id="3.40.50.300">
    <property type="entry name" value="P-loop containing nucleotide triphosphate hydrolases"/>
    <property type="match status" value="1"/>
</dbReference>